<dbReference type="AlphaFoldDB" id="A0A0R3LQ62"/>
<name>A0A0R3LQ62_9BRAD</name>
<dbReference type="Proteomes" id="UP000051913">
    <property type="component" value="Unassembled WGS sequence"/>
</dbReference>
<protein>
    <submittedName>
        <fullName evidence="1">Uncharacterized protein</fullName>
    </submittedName>
</protein>
<gene>
    <name evidence="1" type="ORF">CP49_15010</name>
</gene>
<comment type="caution">
    <text evidence="1">The sequence shown here is derived from an EMBL/GenBank/DDBJ whole genome shotgun (WGS) entry which is preliminary data.</text>
</comment>
<sequence>MPLTRGGFRHYDYDRMVVWKWHALFSYAATTWMDQLEGIHHHIAGVPFAVRSRAVLKRDNGRLSNGEKVNRLAGFVFEAWRVS</sequence>
<dbReference type="OrthoDB" id="9858556at2"/>
<reference evidence="1 2" key="1">
    <citation type="submission" date="2014-03" db="EMBL/GenBank/DDBJ databases">
        <title>Bradyrhizobium valentinum sp. nov., isolated from effective nodules of Lupinus mariae-josephae, a lupine endemic of basic-lime soils in Eastern Spain.</title>
        <authorList>
            <person name="Duran D."/>
            <person name="Rey L."/>
            <person name="Navarro A."/>
            <person name="Busquets A."/>
            <person name="Imperial J."/>
            <person name="Ruiz-Argueso T."/>
        </authorList>
    </citation>
    <scope>NUCLEOTIDE SEQUENCE [LARGE SCALE GENOMIC DNA]</scope>
    <source>
        <strain evidence="1 2">LmjM3</strain>
    </source>
</reference>
<evidence type="ECO:0000313" key="2">
    <source>
        <dbReference type="Proteomes" id="UP000051913"/>
    </source>
</evidence>
<dbReference type="STRING" id="1518501.CQ10_40975"/>
<keyword evidence="2" id="KW-1185">Reference proteome</keyword>
<dbReference type="EMBL" id="LLXX01000142">
    <property type="protein sequence ID" value="KRR03250.1"/>
    <property type="molecule type" value="Genomic_DNA"/>
</dbReference>
<evidence type="ECO:0000313" key="1">
    <source>
        <dbReference type="EMBL" id="KRR03250.1"/>
    </source>
</evidence>
<organism evidence="1 2">
    <name type="scientific">Bradyrhizobium valentinum</name>
    <dbReference type="NCBI Taxonomy" id="1518501"/>
    <lineage>
        <taxon>Bacteria</taxon>
        <taxon>Pseudomonadati</taxon>
        <taxon>Pseudomonadota</taxon>
        <taxon>Alphaproteobacteria</taxon>
        <taxon>Hyphomicrobiales</taxon>
        <taxon>Nitrobacteraceae</taxon>
        <taxon>Bradyrhizobium</taxon>
    </lineage>
</organism>
<dbReference type="RefSeq" id="WP_057852774.1">
    <property type="nucleotide sequence ID" value="NZ_LLXX01000142.1"/>
</dbReference>
<proteinExistence type="predicted"/>
<accession>A0A0R3LQ62</accession>